<sequence length="131" mass="15243">GGVKLDKEAEVENAIKSVERRTGLTDDIEWAYNCFDHRYENELGWYDSWHSYCHYAGHTIKPWDDVGHWKGCCEETLKQIQSFLQQAIDKYEIEHPGEVGYEIQPWYIKYLPYALMAGLGTALIIALARRS</sequence>
<feature type="transmembrane region" description="Helical" evidence="1">
    <location>
        <begin position="110"/>
        <end position="128"/>
    </location>
</feature>
<protein>
    <submittedName>
        <fullName evidence="2">Uncharacterized protein</fullName>
    </submittedName>
</protein>
<dbReference type="EMBL" id="BARU01019551">
    <property type="protein sequence ID" value="GAH54074.1"/>
    <property type="molecule type" value="Genomic_DNA"/>
</dbReference>
<proteinExistence type="predicted"/>
<name>X1HJS1_9ZZZZ</name>
<gene>
    <name evidence="2" type="ORF">S03H2_32194</name>
</gene>
<organism evidence="2">
    <name type="scientific">marine sediment metagenome</name>
    <dbReference type="NCBI Taxonomy" id="412755"/>
    <lineage>
        <taxon>unclassified sequences</taxon>
        <taxon>metagenomes</taxon>
        <taxon>ecological metagenomes</taxon>
    </lineage>
</organism>
<feature type="non-terminal residue" evidence="2">
    <location>
        <position position="1"/>
    </location>
</feature>
<keyword evidence="1" id="KW-0812">Transmembrane</keyword>
<dbReference type="AlphaFoldDB" id="X1HJS1"/>
<comment type="caution">
    <text evidence="2">The sequence shown here is derived from an EMBL/GenBank/DDBJ whole genome shotgun (WGS) entry which is preliminary data.</text>
</comment>
<reference evidence="2" key="1">
    <citation type="journal article" date="2014" name="Front. Microbiol.">
        <title>High frequency of phylogenetically diverse reductive dehalogenase-homologous genes in deep subseafloor sedimentary metagenomes.</title>
        <authorList>
            <person name="Kawai M."/>
            <person name="Futagami T."/>
            <person name="Toyoda A."/>
            <person name="Takaki Y."/>
            <person name="Nishi S."/>
            <person name="Hori S."/>
            <person name="Arai W."/>
            <person name="Tsubouchi T."/>
            <person name="Morono Y."/>
            <person name="Uchiyama I."/>
            <person name="Ito T."/>
            <person name="Fujiyama A."/>
            <person name="Inagaki F."/>
            <person name="Takami H."/>
        </authorList>
    </citation>
    <scope>NUCLEOTIDE SEQUENCE</scope>
    <source>
        <strain evidence="2">Expedition CK06-06</strain>
    </source>
</reference>
<evidence type="ECO:0000256" key="1">
    <source>
        <dbReference type="SAM" id="Phobius"/>
    </source>
</evidence>
<evidence type="ECO:0000313" key="2">
    <source>
        <dbReference type="EMBL" id="GAH54074.1"/>
    </source>
</evidence>
<keyword evidence="1" id="KW-1133">Transmembrane helix</keyword>
<keyword evidence="1" id="KW-0472">Membrane</keyword>
<accession>X1HJS1</accession>